<gene>
    <name evidence="1" type="ORF">PNQ69_02485</name>
</gene>
<dbReference type="Proteomes" id="UP001260534">
    <property type="component" value="Unassembled WGS sequence"/>
</dbReference>
<reference evidence="1 2" key="1">
    <citation type="submission" date="2023-01" db="EMBL/GenBank/DDBJ databases">
        <title>Xanthomonas hawaiianensis sp. nov. isolated from Araceae family in Hawaii.</title>
        <authorList>
            <person name="Chunag S.-C."/>
            <person name="Dobhal S."/>
            <person name="Alvarez A."/>
            <person name="Arif M."/>
        </authorList>
    </citation>
    <scope>NUCLEOTIDE SEQUENCE [LARGE SCALE GENOMIC DNA]</scope>
    <source>
        <strain evidence="1 2">A2111</strain>
    </source>
</reference>
<comment type="caution">
    <text evidence="1">The sequence shown here is derived from an EMBL/GenBank/DDBJ whole genome shotgun (WGS) entry which is preliminary data.</text>
</comment>
<accession>A0ABU2I0F3</accession>
<keyword evidence="2" id="KW-1185">Reference proteome</keyword>
<evidence type="ECO:0000313" key="2">
    <source>
        <dbReference type="Proteomes" id="UP001260534"/>
    </source>
</evidence>
<sequence length="205" mass="23215">MKKYDLKRSRKNILQSLRKLQKVVIGRDKDGAIVAIGTLVIKRLEVNGKSYVVIIPGTVFDPVARGRDLIRKYTIYNYFIEKAKSPFSSVVFCAVFGNWRGYRSFVGRLRSAWPSPFVTTPPDMKALMSAIFSEVYKEKWDADSCIVRNLGVILREAIDFIPDAERDPYALEFKRLNPGYPQGDGLATMCVVGILDLLGRKRSLS</sequence>
<proteinExistence type="predicted"/>
<protein>
    <submittedName>
        <fullName evidence="1">Uncharacterized protein</fullName>
    </submittedName>
</protein>
<dbReference type="EMBL" id="JAQMHB010000001">
    <property type="protein sequence ID" value="MDS9991624.1"/>
    <property type="molecule type" value="Genomic_DNA"/>
</dbReference>
<dbReference type="RefSeq" id="WP_209230056.1">
    <property type="nucleotide sequence ID" value="NZ_JAGHXG010000005.1"/>
</dbReference>
<organism evidence="1 2">
    <name type="scientific">Xanthomonas hawaiiensis</name>
    <dbReference type="NCBI Taxonomy" id="3003247"/>
    <lineage>
        <taxon>Bacteria</taxon>
        <taxon>Pseudomonadati</taxon>
        <taxon>Pseudomonadota</taxon>
        <taxon>Gammaproteobacteria</taxon>
        <taxon>Lysobacterales</taxon>
        <taxon>Lysobacteraceae</taxon>
        <taxon>Xanthomonas</taxon>
    </lineage>
</organism>
<name>A0ABU2I0F3_9XANT</name>
<evidence type="ECO:0000313" key="1">
    <source>
        <dbReference type="EMBL" id="MDS9991624.1"/>
    </source>
</evidence>